<dbReference type="EMBL" id="ML996094">
    <property type="protein sequence ID" value="KAF2148068.1"/>
    <property type="molecule type" value="Genomic_DNA"/>
</dbReference>
<sequence length="177" mass="19571">MHHYSLLLGLVLHLLSPHPGNIAIAQGTSTNQTQPDGDLADFGQPIQILGLMQRTDQDFKDGLALDLFSPKNRSLVVQKNSQPLPGNFVSGTTGEPFTALSPYSYVVKMNETAKDLIAKIELPFDSEQLKKQGVDPASTYVGKLAQDGKSWVVSGLQRNVHMTEKQDWNHRNDFNGW</sequence>
<name>A0A9P4IWK0_9PEZI</name>
<evidence type="ECO:0000313" key="2">
    <source>
        <dbReference type="EMBL" id="KAF2148068.1"/>
    </source>
</evidence>
<organism evidence="2 3">
    <name type="scientific">Myriangium duriaei CBS 260.36</name>
    <dbReference type="NCBI Taxonomy" id="1168546"/>
    <lineage>
        <taxon>Eukaryota</taxon>
        <taxon>Fungi</taxon>
        <taxon>Dikarya</taxon>
        <taxon>Ascomycota</taxon>
        <taxon>Pezizomycotina</taxon>
        <taxon>Dothideomycetes</taxon>
        <taxon>Dothideomycetidae</taxon>
        <taxon>Myriangiales</taxon>
        <taxon>Myriangiaceae</taxon>
        <taxon>Myriangium</taxon>
    </lineage>
</organism>
<dbReference type="OrthoDB" id="6513042at2759"/>
<reference evidence="2" key="1">
    <citation type="journal article" date="2020" name="Stud. Mycol.">
        <title>101 Dothideomycetes genomes: a test case for predicting lifestyles and emergence of pathogens.</title>
        <authorList>
            <person name="Haridas S."/>
            <person name="Albert R."/>
            <person name="Binder M."/>
            <person name="Bloem J."/>
            <person name="Labutti K."/>
            <person name="Salamov A."/>
            <person name="Andreopoulos B."/>
            <person name="Baker S."/>
            <person name="Barry K."/>
            <person name="Bills G."/>
            <person name="Bluhm B."/>
            <person name="Cannon C."/>
            <person name="Castanera R."/>
            <person name="Culley D."/>
            <person name="Daum C."/>
            <person name="Ezra D."/>
            <person name="Gonzalez J."/>
            <person name="Henrissat B."/>
            <person name="Kuo A."/>
            <person name="Liang C."/>
            <person name="Lipzen A."/>
            <person name="Lutzoni F."/>
            <person name="Magnuson J."/>
            <person name="Mondo S."/>
            <person name="Nolan M."/>
            <person name="Ohm R."/>
            <person name="Pangilinan J."/>
            <person name="Park H.-J."/>
            <person name="Ramirez L."/>
            <person name="Alfaro M."/>
            <person name="Sun H."/>
            <person name="Tritt A."/>
            <person name="Yoshinaga Y."/>
            <person name="Zwiers L.-H."/>
            <person name="Turgeon B."/>
            <person name="Goodwin S."/>
            <person name="Spatafora J."/>
            <person name="Crous P."/>
            <person name="Grigoriev I."/>
        </authorList>
    </citation>
    <scope>NUCLEOTIDE SEQUENCE</scope>
    <source>
        <strain evidence="2">CBS 260.36</strain>
    </source>
</reference>
<evidence type="ECO:0000256" key="1">
    <source>
        <dbReference type="SAM" id="SignalP"/>
    </source>
</evidence>
<evidence type="ECO:0000313" key="3">
    <source>
        <dbReference type="Proteomes" id="UP000799439"/>
    </source>
</evidence>
<keyword evidence="3" id="KW-1185">Reference proteome</keyword>
<proteinExistence type="predicted"/>
<feature type="signal peptide" evidence="1">
    <location>
        <begin position="1"/>
        <end position="17"/>
    </location>
</feature>
<protein>
    <submittedName>
        <fullName evidence="2">Uncharacterized protein</fullName>
    </submittedName>
</protein>
<comment type="caution">
    <text evidence="2">The sequence shown here is derived from an EMBL/GenBank/DDBJ whole genome shotgun (WGS) entry which is preliminary data.</text>
</comment>
<dbReference type="AlphaFoldDB" id="A0A9P4IWK0"/>
<dbReference type="Proteomes" id="UP000799439">
    <property type="component" value="Unassembled WGS sequence"/>
</dbReference>
<gene>
    <name evidence="2" type="ORF">K461DRAFT_68088</name>
</gene>
<feature type="chain" id="PRO_5040212129" evidence="1">
    <location>
        <begin position="18"/>
        <end position="177"/>
    </location>
</feature>
<keyword evidence="1" id="KW-0732">Signal</keyword>
<accession>A0A9P4IWK0</accession>